<reference evidence="2" key="2">
    <citation type="submission" date="2025-09" db="UniProtKB">
        <authorList>
            <consortium name="Ensembl"/>
        </authorList>
    </citation>
    <scope>IDENTIFICATION</scope>
</reference>
<reference evidence="2" key="1">
    <citation type="submission" date="2025-08" db="UniProtKB">
        <authorList>
            <consortium name="Ensembl"/>
        </authorList>
    </citation>
    <scope>IDENTIFICATION</scope>
</reference>
<dbReference type="Proteomes" id="UP000264800">
    <property type="component" value="Unplaced"/>
</dbReference>
<keyword evidence="3" id="KW-1185">Reference proteome</keyword>
<dbReference type="OMA" id="QGTCGIK"/>
<dbReference type="InterPro" id="IPR023412">
    <property type="entry name" value="RNaseA_domain"/>
</dbReference>
<feature type="domain" description="Ribonuclease A-domain" evidence="1">
    <location>
        <begin position="30"/>
        <end position="111"/>
    </location>
</feature>
<dbReference type="InterPro" id="IPR036816">
    <property type="entry name" value="RNaseA-like_dom_sf"/>
</dbReference>
<organism evidence="2 3">
    <name type="scientific">Kryptolebias marmoratus</name>
    <name type="common">Mangrove killifish</name>
    <name type="synonym">Rivulus marmoratus</name>
    <dbReference type="NCBI Taxonomy" id="37003"/>
    <lineage>
        <taxon>Eukaryota</taxon>
        <taxon>Metazoa</taxon>
        <taxon>Chordata</taxon>
        <taxon>Craniata</taxon>
        <taxon>Vertebrata</taxon>
        <taxon>Euteleostomi</taxon>
        <taxon>Actinopterygii</taxon>
        <taxon>Neopterygii</taxon>
        <taxon>Teleostei</taxon>
        <taxon>Neoteleostei</taxon>
        <taxon>Acanthomorphata</taxon>
        <taxon>Ovalentaria</taxon>
        <taxon>Atherinomorphae</taxon>
        <taxon>Cyprinodontiformes</taxon>
        <taxon>Rivulidae</taxon>
        <taxon>Kryptolebias</taxon>
    </lineage>
</organism>
<dbReference type="Gene3D" id="3.10.130.10">
    <property type="entry name" value="Ribonuclease A-like domain"/>
    <property type="match status" value="1"/>
</dbReference>
<dbReference type="Ensembl" id="ENSKMAT00000001988.1">
    <property type="protein sequence ID" value="ENSKMAP00000001942.1"/>
    <property type="gene ID" value="ENSKMAG00000001521.1"/>
</dbReference>
<sequence>RQSPIRHLPAGTPNSLNHDEWHKYIVGQRSCDRPTQSFLHPDDLERVKAVCSNRGGKVLKDNLCISRQQFTFVTVRSDKGTCGVRTVTKETKHLILACEQLENQCVPVHFKGNPTDLSFVSKEDSRLS</sequence>
<evidence type="ECO:0000313" key="3">
    <source>
        <dbReference type="Proteomes" id="UP000264800"/>
    </source>
</evidence>
<name>A0A3Q3EJ02_KRYMA</name>
<dbReference type="AlphaFoldDB" id="A0A3Q3EJ02"/>
<dbReference type="GeneTree" id="ENSGT01030000234784"/>
<dbReference type="Pfam" id="PF00074">
    <property type="entry name" value="RnaseA"/>
    <property type="match status" value="1"/>
</dbReference>
<accession>A0A3Q3EJ02</accession>
<protein>
    <recommendedName>
        <fullName evidence="1">Ribonuclease A-domain domain-containing protein</fullName>
    </recommendedName>
</protein>
<evidence type="ECO:0000259" key="1">
    <source>
        <dbReference type="Pfam" id="PF00074"/>
    </source>
</evidence>
<dbReference type="SUPFAM" id="SSF54076">
    <property type="entry name" value="RNase A-like"/>
    <property type="match status" value="1"/>
</dbReference>
<evidence type="ECO:0000313" key="2">
    <source>
        <dbReference type="Ensembl" id="ENSKMAP00000001942.1"/>
    </source>
</evidence>
<proteinExistence type="predicted"/>